<feature type="chain" id="PRO_5040278153" description="Secreted protein" evidence="1">
    <location>
        <begin position="22"/>
        <end position="183"/>
    </location>
</feature>
<evidence type="ECO:0000313" key="2">
    <source>
        <dbReference type="EMBL" id="KAG0145785.1"/>
    </source>
</evidence>
<evidence type="ECO:0000313" key="3">
    <source>
        <dbReference type="Proteomes" id="UP000886653"/>
    </source>
</evidence>
<protein>
    <recommendedName>
        <fullName evidence="4">Secreted protein</fullName>
    </recommendedName>
</protein>
<dbReference type="EMBL" id="MU167271">
    <property type="protein sequence ID" value="KAG0145785.1"/>
    <property type="molecule type" value="Genomic_DNA"/>
</dbReference>
<gene>
    <name evidence="2" type="ORF">CROQUDRAFT_658308</name>
</gene>
<evidence type="ECO:0008006" key="4">
    <source>
        <dbReference type="Google" id="ProtNLM"/>
    </source>
</evidence>
<name>A0A9P6NF95_9BASI</name>
<keyword evidence="3" id="KW-1185">Reference proteome</keyword>
<comment type="caution">
    <text evidence="2">The sequence shown here is derived from an EMBL/GenBank/DDBJ whole genome shotgun (WGS) entry which is preliminary data.</text>
</comment>
<organism evidence="2 3">
    <name type="scientific">Cronartium quercuum f. sp. fusiforme G11</name>
    <dbReference type="NCBI Taxonomy" id="708437"/>
    <lineage>
        <taxon>Eukaryota</taxon>
        <taxon>Fungi</taxon>
        <taxon>Dikarya</taxon>
        <taxon>Basidiomycota</taxon>
        <taxon>Pucciniomycotina</taxon>
        <taxon>Pucciniomycetes</taxon>
        <taxon>Pucciniales</taxon>
        <taxon>Coleosporiaceae</taxon>
        <taxon>Cronartium</taxon>
    </lineage>
</organism>
<dbReference type="Proteomes" id="UP000886653">
    <property type="component" value="Unassembled WGS sequence"/>
</dbReference>
<keyword evidence="1" id="KW-0732">Signal</keyword>
<reference evidence="2" key="1">
    <citation type="submission" date="2013-11" db="EMBL/GenBank/DDBJ databases">
        <title>Genome sequence of the fusiform rust pathogen reveals effectors for host alternation and coevolution with pine.</title>
        <authorList>
            <consortium name="DOE Joint Genome Institute"/>
            <person name="Smith K."/>
            <person name="Pendleton A."/>
            <person name="Kubisiak T."/>
            <person name="Anderson C."/>
            <person name="Salamov A."/>
            <person name="Aerts A."/>
            <person name="Riley R."/>
            <person name="Clum A."/>
            <person name="Lindquist E."/>
            <person name="Ence D."/>
            <person name="Campbell M."/>
            <person name="Kronenberg Z."/>
            <person name="Feau N."/>
            <person name="Dhillon B."/>
            <person name="Hamelin R."/>
            <person name="Burleigh J."/>
            <person name="Smith J."/>
            <person name="Yandell M."/>
            <person name="Nelson C."/>
            <person name="Grigoriev I."/>
            <person name="Davis J."/>
        </authorList>
    </citation>
    <scope>NUCLEOTIDE SEQUENCE</scope>
    <source>
        <strain evidence="2">G11</strain>
    </source>
</reference>
<dbReference type="AlphaFoldDB" id="A0A9P6NF95"/>
<accession>A0A9P6NF95</accession>
<sequence>MKSTHLVSFIASTFLATLNLAADPFACTGWNSDGVCGDTTDVYLTTNAVDAHDRSVTYTCDGLQKHSKVCCELKTLENPKHQPWTGRSCFIQGALADSGEFECGSDMHAGCVDIPDKKGTSQNVRHLDPQLPDDRLVISHLYNVFSAKIAKHYWSCKGLGRKFETCCPAPSTNGYNSGCTPPV</sequence>
<evidence type="ECO:0000256" key="1">
    <source>
        <dbReference type="SAM" id="SignalP"/>
    </source>
</evidence>
<feature type="signal peptide" evidence="1">
    <location>
        <begin position="1"/>
        <end position="21"/>
    </location>
</feature>
<feature type="non-terminal residue" evidence="2">
    <location>
        <position position="183"/>
    </location>
</feature>
<proteinExistence type="predicted"/>